<dbReference type="GO" id="GO:0005891">
    <property type="term" value="C:voltage-gated calcium channel complex"/>
    <property type="evidence" value="ECO:0007669"/>
    <property type="project" value="TreeGrafter"/>
</dbReference>
<dbReference type="AlphaFoldDB" id="A0A0N4UFX2"/>
<protein>
    <submittedName>
        <fullName evidence="6">VWFA domain-containing protein</fullName>
    </submittedName>
</protein>
<keyword evidence="5" id="KW-1185">Reference proteome</keyword>
<keyword evidence="2" id="KW-0812">Transmembrane</keyword>
<dbReference type="InterPro" id="IPR051173">
    <property type="entry name" value="Ca_channel_alpha-2/delta"/>
</dbReference>
<dbReference type="EMBL" id="UYYG01001183">
    <property type="protein sequence ID" value="VDN59502.1"/>
    <property type="molecule type" value="Genomic_DNA"/>
</dbReference>
<sequence>MKFLIFLIVYMKYNCRAIYYENHGIIRENYVTLAAHFAADSLYKALRLESIIDGLSFKQISLNGSLVSDIALRLDNTLQHYISLLRNMHKHIAANQHFEITNRKFHKAIAECSRISSNMLKTIWYQMFQANVHDNAIRWQYLIGVDGTHIEYPAHIIPAHKRRHWIPFLNAALKFNRRVLILLDLGTIHTKTQLLTLKHAAKILLDCALPGDRYMVAVTTSKGIERACPLYNFLDTTSDHLLSMSTFIDTLLVAPSNNFSHSEIIQSAYSLLEEDDSVFRGTTNVYHNIIFYISRGVMSELSEAVSVLKTIAKSTIRSNISVKINTMALVIDNKAPMTWSVDFLRSIAEQNFSRYFHSFPEDLRIILNESKIIVSPGKAVILNEGDLSPLTLPQVHQMLSVEYAVAAGDNSNLRIHWSYPFIEYQSTLLSLSTSISNKEKQLTSVVGIDLNFDVIADAIKYTDLLVMSGRKNRLRLFICDLQGRVVIDSRLRRSHSWPLHIGDLESWSAKDRWLSEIFLSSEINQGSFDLAKLEKGNSIKLKYFWMRLKNAPLVVVLTKKISHSSGSVSLLEKNARQKYTLDNLVYHRLDIQRDSSLSYCDHLGSLSTVDSGGVYLSPSCFTASSILRSQSAQWIMNYWVYLGDPLGLIRNTGIRSGVREHVGALSSILTHWKKKAKGDSNEYIIRRYVATSRGIMITYPATVVRDDYEPAMQFVRATKFPGKIVFTGPFLEDQVGQIVTLSTAIFEVSYLTKIVRNNLQICRELRRCILFDDLGYVVSYDIDDWMNGKRKRISHNGLIDAIEKYHISHLEPQLTMHLILNSQFVEKKQCAQWPTRSIERFFQFNVSFSDALRVSCDDGSYNFLSKSGGLLAEVIPVSHSNIFLALMNESCSPIHSVQAFCPCSVNDRRCLLCSRFDNAECECPCQCPMEYDPLCNSALINDSCGSKRSADECLGIIGCQWCTVLDDGYTPMELPYCSAVDQCFGGVKGRRIRDLVDASSQKSNHWSVSAPVGPVAAGIMSVFLIMVMAIYCYRSQVNRLIETNSLTDSFGTPLCAHGTDDDDLQFDHDGLINQYSLDKVVSLIQLASFERTSVPPVIVQHHYRISPRTESSDQGYSTMTDRMAGEESESSSK</sequence>
<dbReference type="Proteomes" id="UP000038040">
    <property type="component" value="Unplaced"/>
</dbReference>
<evidence type="ECO:0000256" key="2">
    <source>
        <dbReference type="SAM" id="Phobius"/>
    </source>
</evidence>
<dbReference type="WBParaSite" id="DME_0000636401-mRNA-1">
    <property type="protein sequence ID" value="DME_0000636401-mRNA-1"/>
    <property type="gene ID" value="DME_0000636401"/>
</dbReference>
<evidence type="ECO:0000313" key="4">
    <source>
        <dbReference type="Proteomes" id="UP000038040"/>
    </source>
</evidence>
<dbReference type="PANTHER" id="PTHR10166:SF66">
    <property type="entry name" value="VWFA AND CACHE DOMAIN-CONTAINING PROTEIN CG16868"/>
    <property type="match status" value="1"/>
</dbReference>
<evidence type="ECO:0000256" key="1">
    <source>
        <dbReference type="SAM" id="MobiDB-lite"/>
    </source>
</evidence>
<feature type="region of interest" description="Disordered" evidence="1">
    <location>
        <begin position="1108"/>
        <end position="1133"/>
    </location>
</feature>
<organism evidence="4 6">
    <name type="scientific">Dracunculus medinensis</name>
    <name type="common">Guinea worm</name>
    <dbReference type="NCBI Taxonomy" id="318479"/>
    <lineage>
        <taxon>Eukaryota</taxon>
        <taxon>Metazoa</taxon>
        <taxon>Ecdysozoa</taxon>
        <taxon>Nematoda</taxon>
        <taxon>Chromadorea</taxon>
        <taxon>Rhabditida</taxon>
        <taxon>Spirurina</taxon>
        <taxon>Dracunculoidea</taxon>
        <taxon>Dracunculidae</taxon>
        <taxon>Dracunculus</taxon>
    </lineage>
</organism>
<dbReference type="GO" id="GO:0005245">
    <property type="term" value="F:voltage-gated calcium channel activity"/>
    <property type="evidence" value="ECO:0007669"/>
    <property type="project" value="TreeGrafter"/>
</dbReference>
<gene>
    <name evidence="3" type="ORF">DME_LOCUS9475</name>
</gene>
<dbReference type="OrthoDB" id="2150145at2759"/>
<accession>A0A0N4UFX2</accession>
<name>A0A0N4UFX2_DRAME</name>
<reference evidence="6" key="1">
    <citation type="submission" date="2016-04" db="UniProtKB">
        <authorList>
            <consortium name="WormBaseParasite"/>
        </authorList>
    </citation>
    <scope>IDENTIFICATION</scope>
</reference>
<reference evidence="3 5" key="2">
    <citation type="submission" date="2018-11" db="EMBL/GenBank/DDBJ databases">
        <authorList>
            <consortium name="Pathogen Informatics"/>
        </authorList>
    </citation>
    <scope>NUCLEOTIDE SEQUENCE [LARGE SCALE GENOMIC DNA]</scope>
</reference>
<dbReference type="STRING" id="318479.A0A0N4UFX2"/>
<proteinExistence type="predicted"/>
<evidence type="ECO:0000313" key="5">
    <source>
        <dbReference type="Proteomes" id="UP000274756"/>
    </source>
</evidence>
<evidence type="ECO:0000313" key="6">
    <source>
        <dbReference type="WBParaSite" id="DME_0000636401-mRNA-1"/>
    </source>
</evidence>
<keyword evidence="2" id="KW-1133">Transmembrane helix</keyword>
<evidence type="ECO:0000313" key="3">
    <source>
        <dbReference type="EMBL" id="VDN59502.1"/>
    </source>
</evidence>
<feature type="transmembrane region" description="Helical" evidence="2">
    <location>
        <begin position="1012"/>
        <end position="1033"/>
    </location>
</feature>
<dbReference type="Proteomes" id="UP000274756">
    <property type="component" value="Unassembled WGS sequence"/>
</dbReference>
<keyword evidence="2" id="KW-0472">Membrane</keyword>
<feature type="compositionally biased region" description="Polar residues" evidence="1">
    <location>
        <begin position="1108"/>
        <end position="1120"/>
    </location>
</feature>
<dbReference type="PANTHER" id="PTHR10166">
    <property type="entry name" value="VOLTAGE-DEPENDENT CALCIUM CHANNEL SUBUNIT ALPHA-2/DELTA-RELATED"/>
    <property type="match status" value="1"/>
</dbReference>